<gene>
    <name evidence="2" type="ordered locus">Desdi_0467</name>
</gene>
<keyword evidence="3" id="KW-1185">Reference proteome</keyword>
<feature type="compositionally biased region" description="Polar residues" evidence="1">
    <location>
        <begin position="111"/>
        <end position="121"/>
    </location>
</feature>
<dbReference type="STRING" id="871963.Desdi_0467"/>
<feature type="compositionally biased region" description="Polar residues" evidence="1">
    <location>
        <begin position="95"/>
        <end position="104"/>
    </location>
</feature>
<reference evidence="3" key="1">
    <citation type="submission" date="2012-02" db="EMBL/GenBank/DDBJ databases">
        <title>Complete sequence of Desulfitobacterium dichloroeliminans LMG P-21439.</title>
        <authorList>
            <person name="Lucas S."/>
            <person name="Han J."/>
            <person name="Lapidus A."/>
            <person name="Cheng J.-F."/>
            <person name="Goodwin L."/>
            <person name="Pitluck S."/>
            <person name="Peters L."/>
            <person name="Ovchinnikova G."/>
            <person name="Teshima H."/>
            <person name="Detter J.C."/>
            <person name="Han C."/>
            <person name="Tapia R."/>
            <person name="Land M."/>
            <person name="Hauser L."/>
            <person name="Kyrpides N."/>
            <person name="Ivanova N."/>
            <person name="Pagani I."/>
            <person name="Kruse T."/>
            <person name="de Vos W.M."/>
            <person name="Boon N."/>
            <person name="Smidt H."/>
            <person name="Woyke T."/>
        </authorList>
    </citation>
    <scope>NUCLEOTIDE SEQUENCE [LARGE SCALE GENOMIC DNA]</scope>
    <source>
        <strain evidence="3">LMG P-21439 / DCA1</strain>
    </source>
</reference>
<name>L0F4S1_DESDL</name>
<feature type="region of interest" description="Disordered" evidence="1">
    <location>
        <begin position="93"/>
        <end position="145"/>
    </location>
</feature>
<evidence type="ECO:0000313" key="2">
    <source>
        <dbReference type="EMBL" id="AGA68010.1"/>
    </source>
</evidence>
<sequence>MPYASLGQKVNEVFDGFLRFYPSYQEFRKEIIEVTEKHISQSLAAMSEETLNNYFFGHQLHADITVEITKQAMNLKEFTVPVRAIVRPEPLRAPQSLQAPQSLHSRPLPLYSQSPQYPKTQSYLPSSTPPKSSYTKRTTRFTYEK</sequence>
<dbReference type="AlphaFoldDB" id="L0F4S1"/>
<dbReference type="Proteomes" id="UP000010797">
    <property type="component" value="Chromosome"/>
</dbReference>
<evidence type="ECO:0000256" key="1">
    <source>
        <dbReference type="SAM" id="MobiDB-lite"/>
    </source>
</evidence>
<feature type="compositionally biased region" description="Low complexity" evidence="1">
    <location>
        <begin position="122"/>
        <end position="136"/>
    </location>
</feature>
<dbReference type="HOGENOM" id="CLU_1783739_0_0_9"/>
<organism evidence="2 3">
    <name type="scientific">Desulfitobacterium dichloroeliminans (strain LMG P-21439 / DCA1)</name>
    <dbReference type="NCBI Taxonomy" id="871963"/>
    <lineage>
        <taxon>Bacteria</taxon>
        <taxon>Bacillati</taxon>
        <taxon>Bacillota</taxon>
        <taxon>Clostridia</taxon>
        <taxon>Eubacteriales</taxon>
        <taxon>Desulfitobacteriaceae</taxon>
        <taxon>Desulfitobacterium</taxon>
    </lineage>
</organism>
<dbReference type="KEGG" id="ddl:Desdi_0467"/>
<dbReference type="EMBL" id="CP003344">
    <property type="protein sequence ID" value="AGA68010.1"/>
    <property type="molecule type" value="Genomic_DNA"/>
</dbReference>
<evidence type="ECO:0000313" key="3">
    <source>
        <dbReference type="Proteomes" id="UP000010797"/>
    </source>
</evidence>
<proteinExistence type="predicted"/>
<protein>
    <submittedName>
        <fullName evidence="2">Uncharacterized protein</fullName>
    </submittedName>
</protein>
<accession>L0F4S1</accession>